<dbReference type="InterPro" id="IPR001898">
    <property type="entry name" value="SLC13A/DASS"/>
</dbReference>
<feature type="transmembrane region" description="Helical" evidence="6">
    <location>
        <begin position="187"/>
        <end position="210"/>
    </location>
</feature>
<feature type="transmembrane region" description="Helical" evidence="6">
    <location>
        <begin position="339"/>
        <end position="359"/>
    </location>
</feature>
<dbReference type="PANTHER" id="PTHR10283">
    <property type="entry name" value="SOLUTE CARRIER FAMILY 13 MEMBER"/>
    <property type="match status" value="1"/>
</dbReference>
<comment type="subcellular location">
    <subcellularLocation>
        <location evidence="1">Membrane</location>
        <topology evidence="1">Multi-pass membrane protein</topology>
    </subcellularLocation>
</comment>
<keyword evidence="5 6" id="KW-0472">Membrane</keyword>
<dbReference type="InterPro" id="IPR031312">
    <property type="entry name" value="Na/sul_symport_CS"/>
</dbReference>
<sequence>MTSAPAPNLPLPARRRPKAGLWIALMALGFAVILLAPTPAGMKPEAHRLVAVTFLMAGLWVTQAVPLAATSLLPLALFPLLGIQAAPDVSKAFINHYVFLYLGGFVIALSIERWNLHRRIALNIVNIVGAKPRQLVLGFLLATAGLSMWISNTASTLLMLPIAIALLKTMEDEDTARDSDQPNILAVPLLLAIAYAASIGGMTTIVGTPTNNAAVGIYRRLVPEGDEISVAKWMIACVPIGVLYLGIAWLVLTWKLPRRTDRDAAMKDQLSTRLKNLGRMTAAEARVLAVFAATAVLWIFRNPLEFGGVQLLPGWSELVPRWFEWMGHTAAEGEVNLKAFINDSTVAIVLAVLLFFLPSGTKTAEGDAIPLMDWDTAKKLPWDIMLLFGGGFALAGAFDQSVTGLAGWIGDALEGPLQDQPAWVVIAVTCFLMTFLTEFTSNVATVSTILPSLLLMADPLGMDSRLLMIPATLATSCAFMLPIATPPNAIVFGSGRIQVRDMVRYGLLLNLVGVPILTASTYLLIKPLMGIP</sequence>
<protein>
    <submittedName>
        <fullName evidence="7">Na(+)/dicarboxylate symporter</fullName>
    </submittedName>
</protein>
<reference evidence="7 8" key="1">
    <citation type="journal article" date="2016" name="Front. Microbiol.">
        <title>Fuerstia marisgermanicae gen. nov., sp. nov., an Unusual Member of the Phylum Planctomycetes from the German Wadden Sea.</title>
        <authorList>
            <person name="Kohn T."/>
            <person name="Heuer A."/>
            <person name="Jogler M."/>
            <person name="Vollmers J."/>
            <person name="Boedeker C."/>
            <person name="Bunk B."/>
            <person name="Rast P."/>
            <person name="Borchert D."/>
            <person name="Glockner I."/>
            <person name="Freese H.M."/>
            <person name="Klenk H.P."/>
            <person name="Overmann J."/>
            <person name="Kaster A.K."/>
            <person name="Rohde M."/>
            <person name="Wiegand S."/>
            <person name="Jogler C."/>
        </authorList>
    </citation>
    <scope>NUCLEOTIDE SEQUENCE [LARGE SCALE GENOMIC DNA]</scope>
    <source>
        <strain evidence="7 8">NH11</strain>
    </source>
</reference>
<dbReference type="EMBL" id="CP017641">
    <property type="protein sequence ID" value="APZ91499.1"/>
    <property type="molecule type" value="Genomic_DNA"/>
</dbReference>
<dbReference type="GO" id="GO:0005886">
    <property type="term" value="C:plasma membrane"/>
    <property type="evidence" value="ECO:0007669"/>
    <property type="project" value="TreeGrafter"/>
</dbReference>
<dbReference type="Proteomes" id="UP000187735">
    <property type="component" value="Chromosome"/>
</dbReference>
<evidence type="ECO:0000256" key="6">
    <source>
        <dbReference type="SAM" id="Phobius"/>
    </source>
</evidence>
<keyword evidence="4 6" id="KW-1133">Transmembrane helix</keyword>
<evidence type="ECO:0000313" key="7">
    <source>
        <dbReference type="EMBL" id="APZ91499.1"/>
    </source>
</evidence>
<dbReference type="GO" id="GO:0015141">
    <property type="term" value="F:succinate transmembrane transporter activity"/>
    <property type="evidence" value="ECO:0007669"/>
    <property type="project" value="UniProtKB-ARBA"/>
</dbReference>
<evidence type="ECO:0000313" key="8">
    <source>
        <dbReference type="Proteomes" id="UP000187735"/>
    </source>
</evidence>
<keyword evidence="3 6" id="KW-0812">Transmembrane</keyword>
<evidence type="ECO:0000256" key="5">
    <source>
        <dbReference type="ARBA" id="ARBA00023136"/>
    </source>
</evidence>
<gene>
    <name evidence="7" type="primary">sdcS</name>
    <name evidence="7" type="ORF">Fuma_01087</name>
</gene>
<accession>A0A1P8WBQ7</accession>
<dbReference type="PROSITE" id="PS01271">
    <property type="entry name" value="NA_SULFATE"/>
    <property type="match status" value="1"/>
</dbReference>
<feature type="transmembrane region" description="Helical" evidence="6">
    <location>
        <begin position="20"/>
        <end position="37"/>
    </location>
</feature>
<feature type="transmembrane region" description="Helical" evidence="6">
    <location>
        <begin position="505"/>
        <end position="525"/>
    </location>
</feature>
<feature type="transmembrane region" description="Helical" evidence="6">
    <location>
        <begin position="422"/>
        <end position="454"/>
    </location>
</feature>
<feature type="transmembrane region" description="Helical" evidence="6">
    <location>
        <begin position="466"/>
        <end position="485"/>
    </location>
</feature>
<dbReference type="AlphaFoldDB" id="A0A1P8WBQ7"/>
<keyword evidence="8" id="KW-1185">Reference proteome</keyword>
<evidence type="ECO:0000256" key="1">
    <source>
        <dbReference type="ARBA" id="ARBA00004141"/>
    </source>
</evidence>
<feature type="transmembrane region" description="Helical" evidence="6">
    <location>
        <begin position="49"/>
        <end position="73"/>
    </location>
</feature>
<feature type="transmembrane region" description="Helical" evidence="6">
    <location>
        <begin position="148"/>
        <end position="167"/>
    </location>
</feature>
<dbReference type="KEGG" id="fmr:Fuma_01087"/>
<evidence type="ECO:0000256" key="4">
    <source>
        <dbReference type="ARBA" id="ARBA00022989"/>
    </source>
</evidence>
<feature type="transmembrane region" description="Helical" evidence="6">
    <location>
        <begin position="230"/>
        <end position="252"/>
    </location>
</feature>
<name>A0A1P8WBQ7_9PLAN</name>
<dbReference type="Pfam" id="PF00939">
    <property type="entry name" value="Na_sulph_symp"/>
    <property type="match status" value="1"/>
</dbReference>
<feature type="transmembrane region" description="Helical" evidence="6">
    <location>
        <begin position="93"/>
        <end position="111"/>
    </location>
</feature>
<dbReference type="CDD" id="cd01115">
    <property type="entry name" value="SLC13_permease"/>
    <property type="match status" value="1"/>
</dbReference>
<keyword evidence="2" id="KW-0813">Transport</keyword>
<evidence type="ECO:0000256" key="2">
    <source>
        <dbReference type="ARBA" id="ARBA00022448"/>
    </source>
</evidence>
<proteinExistence type="predicted"/>
<organism evidence="7 8">
    <name type="scientific">Fuerstiella marisgermanici</name>
    <dbReference type="NCBI Taxonomy" id="1891926"/>
    <lineage>
        <taxon>Bacteria</taxon>
        <taxon>Pseudomonadati</taxon>
        <taxon>Planctomycetota</taxon>
        <taxon>Planctomycetia</taxon>
        <taxon>Planctomycetales</taxon>
        <taxon>Planctomycetaceae</taxon>
        <taxon>Fuerstiella</taxon>
    </lineage>
</organism>
<dbReference type="STRING" id="1891926.Fuma_01087"/>
<dbReference type="PANTHER" id="PTHR10283:SF82">
    <property type="entry name" value="SOLUTE CARRIER FAMILY 13 MEMBER 2"/>
    <property type="match status" value="1"/>
</dbReference>
<feature type="transmembrane region" description="Helical" evidence="6">
    <location>
        <begin position="380"/>
        <end position="398"/>
    </location>
</feature>
<evidence type="ECO:0000256" key="3">
    <source>
        <dbReference type="ARBA" id="ARBA00022692"/>
    </source>
</evidence>